<accession>A0A4Q9GW28</accession>
<gene>
    <name evidence="2" type="ORF">EYE40_08365</name>
</gene>
<comment type="caution">
    <text evidence="2">The sequence shown here is derived from an EMBL/GenBank/DDBJ whole genome shotgun (WGS) entry which is preliminary data.</text>
</comment>
<sequence>MRKSLVLTTLSILVISTLALVGCAKEPVDVAAPPTVTPSPVATPVALEAPEPILESTCDDLVPAASYGPLSTTPLKATDPFSFEVDEYSSGIPRQYALGHLQATQCLWINDAPRYDENGSAEGFTSLWVTVLPDAAAAWAHYAKLYELDEAEPVDCNGSSGEDANCWWTGLVGDSLWLDIQFSGMKYFGGDSANRQQAQTLVDTVTANVIASTQRSAWTPPQTSLVIDPGCPSVLSAETIAGVVGGEPSAVGFHRGPIGGTALAFEAETQVGSDPCRWFTPTTQTEYGLPVQVLEGGEWAWAAAHTTDRGIRDATALELDGLAEGDSAWLRASDKIPTVDVILDGNWISLSLYPETVDTLDLDAGTSLTSLAQGIVDGLR</sequence>
<reference evidence="3" key="1">
    <citation type="submission" date="2019-02" db="EMBL/GenBank/DDBJ databases">
        <title>Glaciihabitans arcticus sp. nov., a psychrotolerant bacterium isolated from polar soil.</title>
        <authorList>
            <person name="Dahal R.H."/>
        </authorList>
    </citation>
    <scope>NUCLEOTIDE SEQUENCE [LARGE SCALE GENOMIC DNA]</scope>
    <source>
        <strain evidence="3">RP-3-7</strain>
    </source>
</reference>
<keyword evidence="1" id="KW-0732">Signal</keyword>
<proteinExistence type="predicted"/>
<protein>
    <recommendedName>
        <fullName evidence="4">DUF3558 domain-containing protein</fullName>
    </recommendedName>
</protein>
<feature type="chain" id="PRO_5039444388" description="DUF3558 domain-containing protein" evidence="1">
    <location>
        <begin position="20"/>
        <end position="380"/>
    </location>
</feature>
<dbReference type="AlphaFoldDB" id="A0A4Q9GW28"/>
<evidence type="ECO:0000256" key="1">
    <source>
        <dbReference type="SAM" id="SignalP"/>
    </source>
</evidence>
<evidence type="ECO:0000313" key="2">
    <source>
        <dbReference type="EMBL" id="TBN57407.1"/>
    </source>
</evidence>
<dbReference type="Proteomes" id="UP000294194">
    <property type="component" value="Unassembled WGS sequence"/>
</dbReference>
<organism evidence="2 3">
    <name type="scientific">Glaciihabitans arcticus</name>
    <dbReference type="NCBI Taxonomy" id="2668039"/>
    <lineage>
        <taxon>Bacteria</taxon>
        <taxon>Bacillati</taxon>
        <taxon>Actinomycetota</taxon>
        <taxon>Actinomycetes</taxon>
        <taxon>Micrococcales</taxon>
        <taxon>Microbacteriaceae</taxon>
        <taxon>Glaciihabitans</taxon>
    </lineage>
</organism>
<evidence type="ECO:0000313" key="3">
    <source>
        <dbReference type="Proteomes" id="UP000294194"/>
    </source>
</evidence>
<dbReference type="EMBL" id="SISG01000001">
    <property type="protein sequence ID" value="TBN57407.1"/>
    <property type="molecule type" value="Genomic_DNA"/>
</dbReference>
<evidence type="ECO:0008006" key="4">
    <source>
        <dbReference type="Google" id="ProtNLM"/>
    </source>
</evidence>
<feature type="signal peptide" evidence="1">
    <location>
        <begin position="1"/>
        <end position="19"/>
    </location>
</feature>
<keyword evidence="3" id="KW-1185">Reference proteome</keyword>
<dbReference type="PROSITE" id="PS51257">
    <property type="entry name" value="PROKAR_LIPOPROTEIN"/>
    <property type="match status" value="1"/>
</dbReference>
<name>A0A4Q9GW28_9MICO</name>
<dbReference type="RefSeq" id="WP_130981518.1">
    <property type="nucleotide sequence ID" value="NZ_SISG01000001.1"/>
</dbReference>